<dbReference type="PANTHER" id="PTHR20859:SF54">
    <property type="entry name" value="INTERFERON ALPHA_BETA RECEPTOR 1"/>
    <property type="match status" value="1"/>
</dbReference>
<dbReference type="OMA" id="YCINTTV"/>
<keyword evidence="6" id="KW-1003">Cell membrane</keyword>
<evidence type="ECO:0000256" key="20">
    <source>
        <dbReference type="SAM" id="MobiDB-lite"/>
    </source>
</evidence>
<dbReference type="Ensembl" id="ENSCPOT00000010342.3">
    <property type="protein sequence ID" value="ENSCPOP00000009203.3"/>
    <property type="gene ID" value="ENSCPOG00000010248.4"/>
</dbReference>
<reference evidence="24" key="2">
    <citation type="submission" date="2025-08" db="UniProtKB">
        <authorList>
            <consortium name="Ensembl"/>
        </authorList>
    </citation>
    <scope>IDENTIFICATION</scope>
    <source>
        <strain evidence="24">2N</strain>
    </source>
</reference>
<dbReference type="PROSITE" id="PS50853">
    <property type="entry name" value="FN3"/>
    <property type="match status" value="1"/>
</dbReference>
<dbReference type="GO" id="GO:0019955">
    <property type="term" value="F:cytokine binding"/>
    <property type="evidence" value="ECO:0007669"/>
    <property type="project" value="Ensembl"/>
</dbReference>
<dbReference type="HOGENOM" id="CLU_035134_0_0_1"/>
<comment type="subcellular location">
    <subcellularLocation>
        <location evidence="1">Cell membrane</location>
        <topology evidence="1">Single-pass type I membrane protein</topology>
    </subcellularLocation>
    <subcellularLocation>
        <location evidence="3">Late endosome</location>
    </subcellularLocation>
    <subcellularLocation>
        <location evidence="2">Lysosome</location>
    </subcellularLocation>
</comment>
<keyword evidence="8 21" id="KW-0812">Transmembrane</keyword>
<dbReference type="GO" id="GO:0005764">
    <property type="term" value="C:lysosome"/>
    <property type="evidence" value="ECO:0007669"/>
    <property type="project" value="UniProtKB-SubCell"/>
</dbReference>
<dbReference type="GO" id="GO:0009615">
    <property type="term" value="P:response to virus"/>
    <property type="evidence" value="ECO:0007669"/>
    <property type="project" value="UniProtKB-ARBA"/>
</dbReference>
<feature type="transmembrane region" description="Helical" evidence="21">
    <location>
        <begin position="431"/>
        <end position="453"/>
    </location>
</feature>
<dbReference type="GO" id="GO:0007259">
    <property type="term" value="P:cell surface receptor signaling pathway via JAK-STAT"/>
    <property type="evidence" value="ECO:0007669"/>
    <property type="project" value="Ensembl"/>
</dbReference>
<keyword evidence="11" id="KW-0967">Endosome</keyword>
<dbReference type="GeneID" id="100715784"/>
<dbReference type="GeneTree" id="ENSGT00940000158406"/>
<dbReference type="GO" id="GO:0005770">
    <property type="term" value="C:late endosome"/>
    <property type="evidence" value="ECO:0007669"/>
    <property type="project" value="UniProtKB-SubCell"/>
</dbReference>
<reference evidence="24" key="3">
    <citation type="submission" date="2025-09" db="UniProtKB">
        <authorList>
            <consortium name="Ensembl"/>
        </authorList>
    </citation>
    <scope>IDENTIFICATION</scope>
    <source>
        <strain evidence="24">2N</strain>
    </source>
</reference>
<evidence type="ECO:0000256" key="14">
    <source>
        <dbReference type="ARBA" id="ARBA00023136"/>
    </source>
</evidence>
<evidence type="ECO:0000256" key="2">
    <source>
        <dbReference type="ARBA" id="ARBA00004371"/>
    </source>
</evidence>
<dbReference type="STRING" id="10141.ENSCPOP00000009203"/>
<evidence type="ECO:0000256" key="1">
    <source>
        <dbReference type="ARBA" id="ARBA00004251"/>
    </source>
</evidence>
<dbReference type="GO" id="GO:1901857">
    <property type="term" value="P:positive regulation of cellular respiration"/>
    <property type="evidence" value="ECO:0007669"/>
    <property type="project" value="Ensembl"/>
</dbReference>
<evidence type="ECO:0000256" key="22">
    <source>
        <dbReference type="SAM" id="SignalP"/>
    </source>
</evidence>
<evidence type="ECO:0000259" key="23">
    <source>
        <dbReference type="PROSITE" id="PS50853"/>
    </source>
</evidence>
<dbReference type="Pfam" id="PF01108">
    <property type="entry name" value="Tissue_fac"/>
    <property type="match status" value="1"/>
</dbReference>
<keyword evidence="13 21" id="KW-1133">Transmembrane helix</keyword>
<evidence type="ECO:0000256" key="11">
    <source>
        <dbReference type="ARBA" id="ARBA00022753"/>
    </source>
</evidence>
<dbReference type="InterPro" id="IPR050650">
    <property type="entry name" value="Type-II_Cytokine-TF_Rcpt"/>
</dbReference>
<dbReference type="GO" id="GO:0008269">
    <property type="term" value="F:JAK pathway signal transduction adaptor activity"/>
    <property type="evidence" value="ECO:0007669"/>
    <property type="project" value="Ensembl"/>
</dbReference>
<dbReference type="InterPro" id="IPR015373">
    <property type="entry name" value="Interferon/interleukin_rcp_dom"/>
</dbReference>
<dbReference type="PANTHER" id="PTHR20859">
    <property type="entry name" value="INTERFERON/INTERLEUKIN RECEPTOR"/>
    <property type="match status" value="1"/>
</dbReference>
<dbReference type="GO" id="GO:0006357">
    <property type="term" value="P:regulation of transcription by RNA polymerase II"/>
    <property type="evidence" value="ECO:0007669"/>
    <property type="project" value="Ensembl"/>
</dbReference>
<sequence>MLASLEAMALVLVAGAWRGSLAAADGKSQKAPETVEVSIIDDVFTLQWNGSQESVGNVTYSADYATSEMDNWIKLPGCQHITGSKCDFFPLINFYEEIKFRVRAEEENSTSSWYYVDPFIPFQKARLGPPEVRLEAEDKAVIIYLFRPGKRDGTSIWDMDALSFEFSLVFWENSSHGEEQEIKTNFYISKMYDLSTETTYCLKAKARLSWKVSAYSPVYCINTTAEHKLLPPENVTFGARNQSYVLTWEYRDVNVTFRAQWLHAFSKLTPWDNSNEWKQIPNCENVRTTYCVFPQSVFQKKEYYFRVQASDGNDTSFWSKEKAVQTEMYSTILPPVVSMKSTNDSLHVFVKAPKKQFDTFTYEIILWENASHTERKLVSKRSDIIIPGLKPLTPYCIKARVLLQDKWNKTSVFSAVVCEKTKPGAAASIPWVIPVIVILLLAVIAFCVMKLLWKCFNYVFFPVFKPPCSIEHFSEQPFGNLLLSTSEEQTEKCFIIENTQSVIIVEEPEETDEDYRKYSSQSSQDSGNYSNEDESLGNQISEALLQLKPQALSCPGELVLGLSSLGLHSS</sequence>
<dbReference type="EMBL" id="AAKN02041925">
    <property type="status" value="NOT_ANNOTATED_CDS"/>
    <property type="molecule type" value="Genomic_DNA"/>
</dbReference>
<dbReference type="Bgee" id="ENSCPOG00000010248">
    <property type="expression patterns" value="Expressed in ovary and 13 other cell types or tissues"/>
</dbReference>
<dbReference type="Proteomes" id="UP000005447">
    <property type="component" value="Unassembled WGS sequence"/>
</dbReference>
<keyword evidence="18" id="KW-0458">Lysosome</keyword>
<dbReference type="SUPFAM" id="SSF49265">
    <property type="entry name" value="Fibronectin type III"/>
    <property type="match status" value="4"/>
</dbReference>
<dbReference type="RefSeq" id="XP_003467316.1">
    <property type="nucleotide sequence ID" value="XM_003467268.5"/>
</dbReference>
<evidence type="ECO:0000256" key="12">
    <source>
        <dbReference type="ARBA" id="ARBA00022843"/>
    </source>
</evidence>
<dbReference type="GO" id="GO:0004905">
    <property type="term" value="F:type I interferon receptor activity"/>
    <property type="evidence" value="ECO:0007669"/>
    <property type="project" value="Ensembl"/>
</dbReference>
<proteinExistence type="inferred from homology"/>
<feature type="region of interest" description="Disordered" evidence="20">
    <location>
        <begin position="509"/>
        <end position="535"/>
    </location>
</feature>
<feature type="chain" id="PRO_5011723404" description="Interferon alpha/beta receptor 1" evidence="22">
    <location>
        <begin position="23"/>
        <end position="570"/>
    </location>
</feature>
<keyword evidence="15" id="KW-1015">Disulfide bond</keyword>
<keyword evidence="17" id="KW-0325">Glycoprotein</keyword>
<evidence type="ECO:0000256" key="21">
    <source>
        <dbReference type="SAM" id="Phobius"/>
    </source>
</evidence>
<evidence type="ECO:0000256" key="8">
    <source>
        <dbReference type="ARBA" id="ARBA00022692"/>
    </source>
</evidence>
<dbReference type="GO" id="GO:0005886">
    <property type="term" value="C:plasma membrane"/>
    <property type="evidence" value="ECO:0007669"/>
    <property type="project" value="UniProtKB-SubCell"/>
</dbReference>
<dbReference type="InterPro" id="IPR036116">
    <property type="entry name" value="FN3_sf"/>
</dbReference>
<evidence type="ECO:0000256" key="15">
    <source>
        <dbReference type="ARBA" id="ARBA00023157"/>
    </source>
</evidence>
<dbReference type="InParanoid" id="H0VGG3"/>
<keyword evidence="14 21" id="KW-0472">Membrane</keyword>
<accession>H0VGG3</accession>
<keyword evidence="7" id="KW-0597">Phosphoprotein</keyword>
<dbReference type="FunFam" id="2.60.40.10:FF:001548">
    <property type="entry name" value="Interferon receptor 1 isoform 4"/>
    <property type="match status" value="1"/>
</dbReference>
<dbReference type="GO" id="GO:0043235">
    <property type="term" value="C:receptor complex"/>
    <property type="evidence" value="ECO:0007669"/>
    <property type="project" value="Ensembl"/>
</dbReference>
<keyword evidence="25" id="KW-1185">Reference proteome</keyword>
<dbReference type="VEuPathDB" id="HostDB:ENSCPOG00000010248"/>
<name>H0VGG3_CAVPO</name>
<dbReference type="KEGG" id="cpoc:100715784"/>
<evidence type="ECO:0000256" key="9">
    <source>
        <dbReference type="ARBA" id="ARBA00022729"/>
    </source>
</evidence>
<dbReference type="GO" id="GO:1900182">
    <property type="term" value="P:positive regulation of protein localization to nucleus"/>
    <property type="evidence" value="ECO:0007669"/>
    <property type="project" value="Ensembl"/>
</dbReference>
<dbReference type="InterPro" id="IPR003961">
    <property type="entry name" value="FN3_dom"/>
</dbReference>
<evidence type="ECO:0000256" key="16">
    <source>
        <dbReference type="ARBA" id="ARBA00023170"/>
    </source>
</evidence>
<dbReference type="OrthoDB" id="9944680at2759"/>
<organism evidence="24 25">
    <name type="scientific">Cavia porcellus</name>
    <name type="common">Guinea pig</name>
    <dbReference type="NCBI Taxonomy" id="10141"/>
    <lineage>
        <taxon>Eukaryota</taxon>
        <taxon>Metazoa</taxon>
        <taxon>Chordata</taxon>
        <taxon>Craniata</taxon>
        <taxon>Vertebrata</taxon>
        <taxon>Euteleostomi</taxon>
        <taxon>Mammalia</taxon>
        <taxon>Eutheria</taxon>
        <taxon>Euarchontoglires</taxon>
        <taxon>Glires</taxon>
        <taxon>Rodentia</taxon>
        <taxon>Hystricomorpha</taxon>
        <taxon>Caviidae</taxon>
        <taxon>Cavia</taxon>
    </lineage>
</organism>
<dbReference type="InterPro" id="IPR013783">
    <property type="entry name" value="Ig-like_fold"/>
</dbReference>
<evidence type="ECO:0000256" key="19">
    <source>
        <dbReference type="ARBA" id="ARBA00032112"/>
    </source>
</evidence>
<reference evidence="25" key="1">
    <citation type="journal article" date="2011" name="Nature">
        <title>A high-resolution map of human evolutionary constraint using 29 mammals.</title>
        <authorList>
            <person name="Lindblad-Toh K."/>
            <person name="Garber M."/>
            <person name="Zuk O."/>
            <person name="Lin M.F."/>
            <person name="Parker B.J."/>
            <person name="Washietl S."/>
            <person name="Kheradpour P."/>
            <person name="Ernst J."/>
            <person name="Jordan G."/>
            <person name="Mauceli E."/>
            <person name="Ward L.D."/>
            <person name="Lowe C.B."/>
            <person name="Holloway A.K."/>
            <person name="Clamp M."/>
            <person name="Gnerre S."/>
            <person name="Alfoldi J."/>
            <person name="Beal K."/>
            <person name="Chang J."/>
            <person name="Clawson H."/>
            <person name="Cuff J."/>
            <person name="Di Palma F."/>
            <person name="Fitzgerald S."/>
            <person name="Flicek P."/>
            <person name="Guttman M."/>
            <person name="Hubisz M.J."/>
            <person name="Jaffe D.B."/>
            <person name="Jungreis I."/>
            <person name="Kent W.J."/>
            <person name="Kostka D."/>
            <person name="Lara M."/>
            <person name="Martins A.L."/>
            <person name="Massingham T."/>
            <person name="Moltke I."/>
            <person name="Raney B.J."/>
            <person name="Rasmussen M.D."/>
            <person name="Robinson J."/>
            <person name="Stark A."/>
            <person name="Vilella A.J."/>
            <person name="Wen J."/>
            <person name="Xie X."/>
            <person name="Zody M.C."/>
            <person name="Baldwin J."/>
            <person name="Bloom T."/>
            <person name="Chin C.W."/>
            <person name="Heiman D."/>
            <person name="Nicol R."/>
            <person name="Nusbaum C."/>
            <person name="Young S."/>
            <person name="Wilkinson J."/>
            <person name="Worley K.C."/>
            <person name="Kovar C.L."/>
            <person name="Muzny D.M."/>
            <person name="Gibbs R.A."/>
            <person name="Cree A."/>
            <person name="Dihn H.H."/>
            <person name="Fowler G."/>
            <person name="Jhangiani S."/>
            <person name="Joshi V."/>
            <person name="Lee S."/>
            <person name="Lewis L.R."/>
            <person name="Nazareth L.V."/>
            <person name="Okwuonu G."/>
            <person name="Santibanez J."/>
            <person name="Warren W.C."/>
            <person name="Mardis E.R."/>
            <person name="Weinstock G.M."/>
            <person name="Wilson R.K."/>
            <person name="Delehaunty K."/>
            <person name="Dooling D."/>
            <person name="Fronik C."/>
            <person name="Fulton L."/>
            <person name="Fulton B."/>
            <person name="Graves T."/>
            <person name="Minx P."/>
            <person name="Sodergren E."/>
            <person name="Birney E."/>
            <person name="Margulies E.H."/>
            <person name="Herrero J."/>
            <person name="Green E.D."/>
            <person name="Haussler D."/>
            <person name="Siepel A."/>
            <person name="Goldman N."/>
            <person name="Pollard K.S."/>
            <person name="Pedersen J.S."/>
            <person name="Lander E.S."/>
            <person name="Kellis M."/>
        </authorList>
    </citation>
    <scope>NUCLEOTIDE SEQUENCE [LARGE SCALE GENOMIC DNA]</scope>
    <source>
        <strain evidence="25">2N</strain>
    </source>
</reference>
<keyword evidence="12" id="KW-0832">Ubl conjugation</keyword>
<dbReference type="Pfam" id="PF09294">
    <property type="entry name" value="Interfer-bind"/>
    <property type="match status" value="2"/>
</dbReference>
<dbReference type="eggNOG" id="ENOG502RISU">
    <property type="taxonomic scope" value="Eukaryota"/>
</dbReference>
<dbReference type="GO" id="GO:0035458">
    <property type="term" value="P:cellular response to interferon-beta"/>
    <property type="evidence" value="ECO:0007669"/>
    <property type="project" value="Ensembl"/>
</dbReference>
<evidence type="ECO:0000256" key="6">
    <source>
        <dbReference type="ARBA" id="ARBA00022475"/>
    </source>
</evidence>
<feature type="signal peptide" evidence="22">
    <location>
        <begin position="1"/>
        <end position="22"/>
    </location>
</feature>
<dbReference type="CTD" id="3454"/>
<evidence type="ECO:0000313" key="25">
    <source>
        <dbReference type="Proteomes" id="UP000005447"/>
    </source>
</evidence>
<gene>
    <name evidence="24" type="primary">IFNAR1</name>
</gene>
<comment type="similarity">
    <text evidence="4">Belongs to the type II cytokine receptor family.</text>
</comment>
<evidence type="ECO:0000256" key="18">
    <source>
        <dbReference type="ARBA" id="ARBA00023228"/>
    </source>
</evidence>
<dbReference type="FunCoup" id="H0VGG3">
    <property type="interactions" value="1561"/>
</dbReference>
<dbReference type="AlphaFoldDB" id="H0VGG3"/>
<evidence type="ECO:0000256" key="13">
    <source>
        <dbReference type="ARBA" id="ARBA00022989"/>
    </source>
</evidence>
<protein>
    <recommendedName>
        <fullName evidence="5">Interferon alpha/beta receptor 1</fullName>
    </recommendedName>
    <alternativeName>
        <fullName evidence="19">Type I interferon receptor 1</fullName>
    </alternativeName>
</protein>
<keyword evidence="16" id="KW-0675">Receptor</keyword>
<feature type="compositionally biased region" description="Low complexity" evidence="20">
    <location>
        <begin position="518"/>
        <end position="530"/>
    </location>
</feature>
<keyword evidence="10" id="KW-0677">Repeat</keyword>
<evidence type="ECO:0000256" key="7">
    <source>
        <dbReference type="ARBA" id="ARBA00022553"/>
    </source>
</evidence>
<evidence type="ECO:0000256" key="5">
    <source>
        <dbReference type="ARBA" id="ARBA00016784"/>
    </source>
</evidence>
<evidence type="ECO:0000256" key="3">
    <source>
        <dbReference type="ARBA" id="ARBA00004603"/>
    </source>
</evidence>
<evidence type="ECO:0000256" key="17">
    <source>
        <dbReference type="ARBA" id="ARBA00023180"/>
    </source>
</evidence>
<evidence type="ECO:0000313" key="24">
    <source>
        <dbReference type="Ensembl" id="ENSCPOP00000009203.3"/>
    </source>
</evidence>
<dbReference type="Gene3D" id="2.60.40.10">
    <property type="entry name" value="Immunoglobulins"/>
    <property type="match status" value="4"/>
</dbReference>
<evidence type="ECO:0000256" key="10">
    <source>
        <dbReference type="ARBA" id="ARBA00022737"/>
    </source>
</evidence>
<evidence type="ECO:0000256" key="4">
    <source>
        <dbReference type="ARBA" id="ARBA00005399"/>
    </source>
</evidence>
<dbReference type="FunFam" id="2.60.40.10:FF:000842">
    <property type="entry name" value="Interferon receptor 1 isoform 4"/>
    <property type="match status" value="1"/>
</dbReference>
<keyword evidence="9 22" id="KW-0732">Signal</keyword>
<feature type="domain" description="Fibronectin type-III" evidence="23">
    <location>
        <begin position="231"/>
        <end position="329"/>
    </location>
</feature>